<accession>A0A392S3Y0</accession>
<evidence type="ECO:0000313" key="2">
    <source>
        <dbReference type="Proteomes" id="UP000265520"/>
    </source>
</evidence>
<keyword evidence="2" id="KW-1185">Reference proteome</keyword>
<sequence length="19" mass="1907">CLANEGCADGLGGDREVEV</sequence>
<dbReference type="AlphaFoldDB" id="A0A392S3Y0"/>
<proteinExistence type="predicted"/>
<evidence type="ECO:0000313" key="1">
    <source>
        <dbReference type="EMBL" id="MCI43399.1"/>
    </source>
</evidence>
<reference evidence="1 2" key="1">
    <citation type="journal article" date="2018" name="Front. Plant Sci.">
        <title>Red Clover (Trifolium pratense) and Zigzag Clover (T. medium) - A Picture of Genomic Similarities and Differences.</title>
        <authorList>
            <person name="Dluhosova J."/>
            <person name="Istvanek J."/>
            <person name="Nedelnik J."/>
            <person name="Repkova J."/>
        </authorList>
    </citation>
    <scope>NUCLEOTIDE SEQUENCE [LARGE SCALE GENOMIC DNA]</scope>
    <source>
        <strain evidence="2">cv. 10/8</strain>
        <tissue evidence="1">Leaf</tissue>
    </source>
</reference>
<feature type="non-terminal residue" evidence="1">
    <location>
        <position position="1"/>
    </location>
</feature>
<dbReference type="Proteomes" id="UP000265520">
    <property type="component" value="Unassembled WGS sequence"/>
</dbReference>
<protein>
    <submittedName>
        <fullName evidence="1">Uncharacterized protein</fullName>
    </submittedName>
</protein>
<name>A0A392S3Y0_9FABA</name>
<comment type="caution">
    <text evidence="1">The sequence shown here is derived from an EMBL/GenBank/DDBJ whole genome shotgun (WGS) entry which is preliminary data.</text>
</comment>
<dbReference type="EMBL" id="LXQA010316778">
    <property type="protein sequence ID" value="MCI43399.1"/>
    <property type="molecule type" value="Genomic_DNA"/>
</dbReference>
<organism evidence="1 2">
    <name type="scientific">Trifolium medium</name>
    <dbReference type="NCBI Taxonomy" id="97028"/>
    <lineage>
        <taxon>Eukaryota</taxon>
        <taxon>Viridiplantae</taxon>
        <taxon>Streptophyta</taxon>
        <taxon>Embryophyta</taxon>
        <taxon>Tracheophyta</taxon>
        <taxon>Spermatophyta</taxon>
        <taxon>Magnoliopsida</taxon>
        <taxon>eudicotyledons</taxon>
        <taxon>Gunneridae</taxon>
        <taxon>Pentapetalae</taxon>
        <taxon>rosids</taxon>
        <taxon>fabids</taxon>
        <taxon>Fabales</taxon>
        <taxon>Fabaceae</taxon>
        <taxon>Papilionoideae</taxon>
        <taxon>50 kb inversion clade</taxon>
        <taxon>NPAAA clade</taxon>
        <taxon>Hologalegina</taxon>
        <taxon>IRL clade</taxon>
        <taxon>Trifolieae</taxon>
        <taxon>Trifolium</taxon>
    </lineage>
</organism>